<proteinExistence type="predicted"/>
<evidence type="ECO:0000256" key="1">
    <source>
        <dbReference type="SAM" id="SignalP"/>
    </source>
</evidence>
<reference evidence="2" key="1">
    <citation type="submission" date="2018-01" db="EMBL/GenBank/DDBJ databases">
        <title>An insight into the sialome of Amazonian anophelines.</title>
        <authorList>
            <person name="Ribeiro J.M."/>
            <person name="Scarpassa V."/>
            <person name="Calvo E."/>
        </authorList>
    </citation>
    <scope>NUCLEOTIDE SEQUENCE</scope>
</reference>
<keyword evidence="1" id="KW-0732">Signal</keyword>
<name>A0A2M4DK13_ANODA</name>
<feature type="chain" id="PRO_5014701729" evidence="1">
    <location>
        <begin position="35"/>
        <end position="107"/>
    </location>
</feature>
<evidence type="ECO:0000313" key="2">
    <source>
        <dbReference type="EMBL" id="MBW77886.1"/>
    </source>
</evidence>
<feature type="signal peptide" evidence="1">
    <location>
        <begin position="1"/>
        <end position="34"/>
    </location>
</feature>
<protein>
    <submittedName>
        <fullName evidence="2">Putative secreted protein</fullName>
    </submittedName>
</protein>
<dbReference type="AlphaFoldDB" id="A0A2M4DK13"/>
<accession>A0A2M4DK13</accession>
<sequence>MQRRKAAAGHFTHTNSRASWFFFLLLSCGAVASALLPFAPFSSHSTHTRTHTQHTTHNIQHTLQRIKCFFCFFASLSGPCLSHFERVPLFILLLTTAPPSRHHRHTH</sequence>
<dbReference type="PROSITE" id="PS51257">
    <property type="entry name" value="PROKAR_LIPOPROTEIN"/>
    <property type="match status" value="1"/>
</dbReference>
<dbReference type="EMBL" id="GGFL01013708">
    <property type="protein sequence ID" value="MBW77886.1"/>
    <property type="molecule type" value="Transcribed_RNA"/>
</dbReference>
<organism evidence="2">
    <name type="scientific">Anopheles darlingi</name>
    <name type="common">Mosquito</name>
    <dbReference type="NCBI Taxonomy" id="43151"/>
    <lineage>
        <taxon>Eukaryota</taxon>
        <taxon>Metazoa</taxon>
        <taxon>Ecdysozoa</taxon>
        <taxon>Arthropoda</taxon>
        <taxon>Hexapoda</taxon>
        <taxon>Insecta</taxon>
        <taxon>Pterygota</taxon>
        <taxon>Neoptera</taxon>
        <taxon>Endopterygota</taxon>
        <taxon>Diptera</taxon>
        <taxon>Nematocera</taxon>
        <taxon>Culicoidea</taxon>
        <taxon>Culicidae</taxon>
        <taxon>Anophelinae</taxon>
        <taxon>Anopheles</taxon>
    </lineage>
</organism>